<reference evidence="1" key="2">
    <citation type="submission" date="2015-07" db="EMBL/GenBank/DDBJ databases">
        <title>MeaNS - Measles Nucleotide Surveillance Program.</title>
        <authorList>
            <person name="Tran T."/>
            <person name="Druce J."/>
        </authorList>
    </citation>
    <scope>NUCLEOTIDE SEQUENCE</scope>
    <source>
        <strain evidence="1">JCM 11544</strain>
    </source>
</reference>
<sequence length="60" mass="6909">MKFFWMFFWAFALTEMLTYVVANMSGGKFDFMQGLILSVAVTILAYIVTLILPNEPVEDH</sequence>
<organism evidence="1 3">
    <name type="scientific">Rossellomorea marisflavi</name>
    <dbReference type="NCBI Taxonomy" id="189381"/>
    <lineage>
        <taxon>Bacteria</taxon>
        <taxon>Bacillati</taxon>
        <taxon>Bacillota</taxon>
        <taxon>Bacilli</taxon>
        <taxon>Bacillales</taxon>
        <taxon>Bacillaceae</taxon>
        <taxon>Rossellomorea</taxon>
    </lineage>
</organism>
<dbReference type="AlphaFoldDB" id="A0A0M0GRI0"/>
<dbReference type="GeneID" id="89534095"/>
<dbReference type="Pfam" id="PF11151">
    <property type="entry name" value="DUF2929"/>
    <property type="match status" value="1"/>
</dbReference>
<name>A0A0M0GRI0_9BACI</name>
<dbReference type="OrthoDB" id="2440739at2"/>
<dbReference type="EMBL" id="LGUE01000001">
    <property type="protein sequence ID" value="KON92388.1"/>
    <property type="molecule type" value="Genomic_DNA"/>
</dbReference>
<dbReference type="RefSeq" id="WP_053427553.1">
    <property type="nucleotide sequence ID" value="NZ_BSED01000281.1"/>
</dbReference>
<dbReference type="Proteomes" id="UP000322997">
    <property type="component" value="Unassembled WGS sequence"/>
</dbReference>
<evidence type="ECO:0000313" key="3">
    <source>
        <dbReference type="Proteomes" id="UP000037405"/>
    </source>
</evidence>
<keyword evidence="3" id="KW-1185">Reference proteome</keyword>
<reference evidence="2 4" key="3">
    <citation type="submission" date="2019-08" db="EMBL/GenBank/DDBJ databases">
        <title>Bacillus genomes from the desert of Cuatro Cienegas, Coahuila.</title>
        <authorList>
            <person name="Olmedo-Alvarez G."/>
        </authorList>
    </citation>
    <scope>NUCLEOTIDE SEQUENCE [LARGE SCALE GENOMIC DNA]</scope>
    <source>
        <strain evidence="2 4">CH108_3D</strain>
    </source>
</reference>
<reference evidence="3" key="1">
    <citation type="submission" date="2015-07" db="EMBL/GenBank/DDBJ databases">
        <title>Fjat-14235 jcm11544.</title>
        <authorList>
            <person name="Liu B."/>
            <person name="Wang J."/>
            <person name="Zhu Y."/>
            <person name="Liu G."/>
            <person name="Chen Q."/>
            <person name="Chen Z."/>
            <person name="Lan J."/>
            <person name="Che J."/>
            <person name="Ge C."/>
            <person name="Shi H."/>
            <person name="Pan Z."/>
            <person name="Liu X."/>
        </authorList>
    </citation>
    <scope>NUCLEOTIDE SEQUENCE [LARGE SCALE GENOMIC DNA]</scope>
    <source>
        <strain evidence="3">JCM 11544</strain>
    </source>
</reference>
<proteinExistence type="predicted"/>
<dbReference type="PATRIC" id="fig|189381.12.peg.1779"/>
<evidence type="ECO:0000313" key="4">
    <source>
        <dbReference type="Proteomes" id="UP000322997"/>
    </source>
</evidence>
<dbReference type="InterPro" id="IPR021324">
    <property type="entry name" value="DUF2929"/>
</dbReference>
<evidence type="ECO:0000313" key="2">
    <source>
        <dbReference type="EMBL" id="TYS54168.1"/>
    </source>
</evidence>
<protein>
    <submittedName>
        <fullName evidence="2">DUF2929 family protein</fullName>
    </submittedName>
    <submittedName>
        <fullName evidence="1">DeoR faimly transcriptional regulator</fullName>
    </submittedName>
</protein>
<comment type="caution">
    <text evidence="1">The sequence shown here is derived from an EMBL/GenBank/DDBJ whole genome shotgun (WGS) entry which is preliminary data.</text>
</comment>
<accession>A0A0M0GRI0</accession>
<dbReference type="Proteomes" id="UP000037405">
    <property type="component" value="Unassembled WGS sequence"/>
</dbReference>
<evidence type="ECO:0000313" key="1">
    <source>
        <dbReference type="EMBL" id="KON92388.1"/>
    </source>
</evidence>
<dbReference type="EMBL" id="VTEQ01000003">
    <property type="protein sequence ID" value="TYS54168.1"/>
    <property type="molecule type" value="Genomic_DNA"/>
</dbReference>
<gene>
    <name evidence="1" type="ORF">AF331_08070</name>
    <name evidence="2" type="ORF">FZC83_13215</name>
</gene>